<accession>A0ABR5ICN1</accession>
<organism evidence="2 3">
    <name type="scientific">Gordonia jacobaea</name>
    <dbReference type="NCBI Taxonomy" id="122202"/>
    <lineage>
        <taxon>Bacteria</taxon>
        <taxon>Bacillati</taxon>
        <taxon>Actinomycetota</taxon>
        <taxon>Actinomycetes</taxon>
        <taxon>Mycobacteriales</taxon>
        <taxon>Gordoniaceae</taxon>
        <taxon>Gordonia</taxon>
    </lineage>
</organism>
<evidence type="ECO:0000313" key="3">
    <source>
        <dbReference type="Proteomes" id="UP000037247"/>
    </source>
</evidence>
<evidence type="ECO:0000256" key="1">
    <source>
        <dbReference type="SAM" id="Phobius"/>
    </source>
</evidence>
<keyword evidence="1" id="KW-1133">Transmembrane helix</keyword>
<proteinExistence type="predicted"/>
<gene>
    <name evidence="2" type="ORF">ABW18_09325</name>
</gene>
<name>A0ABR5ICN1_9ACTN</name>
<keyword evidence="1" id="KW-0472">Membrane</keyword>
<reference evidence="2 3" key="1">
    <citation type="submission" date="2015-05" db="EMBL/GenBank/DDBJ databases">
        <title>Draft genome sequence of the bacterium Gordonia jacobaea a new member of the Gordonia genus.</title>
        <authorList>
            <person name="Jimenez-Galisteo G."/>
            <person name="Dominguez A."/>
            <person name="Munoz E."/>
            <person name="Vinas M."/>
        </authorList>
    </citation>
    <scope>NUCLEOTIDE SEQUENCE [LARGE SCALE GENOMIC DNA]</scope>
    <source>
        <strain evidence="3">mv1</strain>
    </source>
</reference>
<keyword evidence="1" id="KW-0812">Transmembrane</keyword>
<feature type="transmembrane region" description="Helical" evidence="1">
    <location>
        <begin position="30"/>
        <end position="60"/>
    </location>
</feature>
<dbReference type="RefSeq" id="WP_049698730.1">
    <property type="nucleotide sequence ID" value="NZ_JAQDQF010000003.1"/>
</dbReference>
<comment type="caution">
    <text evidence="2">The sequence shown here is derived from an EMBL/GenBank/DDBJ whole genome shotgun (WGS) entry which is preliminary data.</text>
</comment>
<protein>
    <submittedName>
        <fullName evidence="2">Uncharacterized protein</fullName>
    </submittedName>
</protein>
<dbReference type="EMBL" id="LDTZ01000016">
    <property type="protein sequence ID" value="KNA91402.1"/>
    <property type="molecule type" value="Genomic_DNA"/>
</dbReference>
<keyword evidence="3" id="KW-1185">Reference proteome</keyword>
<sequence length="64" mass="6819">MAIDPAKSKAVSQVVREHPGMSLVAMSPGIVVFLLVGIFANWFLAIVLGVAMVAGGYYVLTRQK</sequence>
<evidence type="ECO:0000313" key="2">
    <source>
        <dbReference type="EMBL" id="KNA91402.1"/>
    </source>
</evidence>
<dbReference type="Proteomes" id="UP000037247">
    <property type="component" value="Unassembled WGS sequence"/>
</dbReference>